<dbReference type="EMBL" id="MK318989">
    <property type="protein sequence ID" value="QCL10613.1"/>
    <property type="molecule type" value="Genomic_DNA"/>
</dbReference>
<keyword evidence="2" id="KW-0614">Plasmid</keyword>
<dbReference type="RefSeq" id="WP_200991914.1">
    <property type="nucleotide sequence ID" value="NZ_MK318989.1"/>
</dbReference>
<dbReference type="AlphaFoldDB" id="A0A7S5DR67"/>
<dbReference type="Gene3D" id="3.40.50.1460">
    <property type="match status" value="1"/>
</dbReference>
<accession>A0A7S5DR67</accession>
<dbReference type="InterPro" id="IPR011600">
    <property type="entry name" value="Pept_C14_caspase"/>
</dbReference>
<dbReference type="Pfam" id="PF00656">
    <property type="entry name" value="Peptidase_C14"/>
    <property type="match status" value="1"/>
</dbReference>
<dbReference type="InterPro" id="IPR029030">
    <property type="entry name" value="Caspase-like_dom_sf"/>
</dbReference>
<gene>
    <name evidence="2" type="ORF">pC6.5d_720</name>
</gene>
<dbReference type="GO" id="GO:0004197">
    <property type="term" value="F:cysteine-type endopeptidase activity"/>
    <property type="evidence" value="ECO:0007669"/>
    <property type="project" value="InterPro"/>
</dbReference>
<evidence type="ECO:0000313" key="2">
    <source>
        <dbReference type="EMBL" id="QCL10613.1"/>
    </source>
</evidence>
<proteinExistence type="predicted"/>
<dbReference type="SUPFAM" id="SSF52129">
    <property type="entry name" value="Caspase-like"/>
    <property type="match status" value="1"/>
</dbReference>
<protein>
    <submittedName>
        <fullName evidence="2">Caspase domain protein</fullName>
    </submittedName>
</protein>
<geneLocation type="plasmid" evidence="2">
    <name>pC6.5d</name>
</geneLocation>
<sequence>MSRRALVIGIDDYPTSPLTGCVSDAVEVATLLETHGNGDPNFGIKTLTSDKNIVSRKVLREAVISLFQAEADMVLFYFAGHGLIDAETNGGFIVAQDGDEAAPGFALSELLELANSAHPKIKSTVLILDSCSSGAFGEVSGLASGGKLSVIGNGVTILTATHRSGTAREDDGHGVFTHLLSDGLRGSAADICGRVTPAALYTHVDQTLGEWEQRPVYKANVQTFVIIRKVPPKVALETLRRLPAYFPDTTATFKLDPSFEPNRGEETEKLKEIPVIDENYNIYRELQACNRHGLVMPVDREHMWDAAVYSTGCRLTATGAHYRRLAEMKRI</sequence>
<organism evidence="2">
    <name type="scientific">Rhizobium rhizogenes</name>
    <name type="common">Agrobacterium rhizogenes</name>
    <dbReference type="NCBI Taxonomy" id="359"/>
    <lineage>
        <taxon>Bacteria</taxon>
        <taxon>Pseudomonadati</taxon>
        <taxon>Pseudomonadota</taxon>
        <taxon>Alphaproteobacteria</taxon>
        <taxon>Hyphomicrobiales</taxon>
        <taxon>Rhizobiaceae</taxon>
        <taxon>Rhizobium/Agrobacterium group</taxon>
        <taxon>Rhizobium</taxon>
    </lineage>
</organism>
<evidence type="ECO:0000259" key="1">
    <source>
        <dbReference type="Pfam" id="PF00656"/>
    </source>
</evidence>
<reference evidence="2" key="1">
    <citation type="submission" date="2018-12" db="EMBL/GenBank/DDBJ databases">
        <title>Three Rhizobium rhizogenes strains isolated from the same crown gall tumor carry diverse plasmids.</title>
        <authorList>
            <person name="Pulawska J."/>
            <person name="Kuzmanovic N."/>
        </authorList>
    </citation>
    <scope>NUCLEOTIDE SEQUENCE</scope>
    <source>
        <strain evidence="2">C6.5</strain>
        <plasmid evidence="2">pC6.5d</plasmid>
    </source>
</reference>
<feature type="domain" description="Peptidase C14 caspase" evidence="1">
    <location>
        <begin position="3"/>
        <end position="219"/>
    </location>
</feature>
<dbReference type="GO" id="GO:0006508">
    <property type="term" value="P:proteolysis"/>
    <property type="evidence" value="ECO:0007669"/>
    <property type="project" value="InterPro"/>
</dbReference>
<name>A0A7S5DR67_RHIRH</name>